<evidence type="ECO:0000256" key="1">
    <source>
        <dbReference type="SAM" id="MobiDB-lite"/>
    </source>
</evidence>
<name>A0A0G4LYN2_VERLO</name>
<proteinExistence type="predicted"/>
<feature type="region of interest" description="Disordered" evidence="1">
    <location>
        <begin position="1"/>
        <end position="23"/>
    </location>
</feature>
<evidence type="ECO:0000313" key="3">
    <source>
        <dbReference type="Proteomes" id="UP000044602"/>
    </source>
</evidence>
<reference evidence="2 3" key="1">
    <citation type="submission" date="2015-05" db="EMBL/GenBank/DDBJ databases">
        <authorList>
            <person name="Wang D.B."/>
            <person name="Wang M."/>
        </authorList>
    </citation>
    <scope>NUCLEOTIDE SEQUENCE [LARGE SCALE GENOMIC DNA]</scope>
    <source>
        <strain evidence="2">VL1</strain>
    </source>
</reference>
<sequence length="542" mass="60483">MSARPADSRHTGPDRALRDGCEGRAAEEELTHIMAASIIGSTVLNIASNPVSPGSSSPPLDQTKGSDFVPPTRPSSTPFPHSEPRHANYHYLSGDEDMLDFEQDAGFTTTPYSEHFETVPEMKLSLLDLPSEVHEMILDHLFGYRLKATIDSVHAAMTFFAAHDELRYYVKHIELWFPVFQPKYGPLALSSALALPTVTSDGLTNATYTLPANNCTLEEALLFVAETLPLVMILTLEGGERKKAPMVQHSSWAGPNDWALPILESVRTLVTRGQWNLMRTDEDFKSILSSLPNLTEWHGSYSKPKSKSYLSMARVLPDLPAAHLKSLHLCLESDYRREVTYPAHHVKVCRTVHFCTKLAEAVPQLEHFSYTGRICKSFFRVLAELTDPRTTRLKSIDITVKNCCRPVPVFHESGSGIQDTGFIDAFELLVVQGIRALQKLRSVDYLRIRFVDLDSLLPPLNPYFLLRGDSCLGIWSGRILSELKDARPRAAYEELSETFGDIGINKDGRLVISGSGANYQRSQFRSLKVNNYHLLATSIIPG</sequence>
<organism evidence="2 3">
    <name type="scientific">Verticillium longisporum</name>
    <name type="common">Verticillium dahliae var. longisporum</name>
    <dbReference type="NCBI Taxonomy" id="100787"/>
    <lineage>
        <taxon>Eukaryota</taxon>
        <taxon>Fungi</taxon>
        <taxon>Dikarya</taxon>
        <taxon>Ascomycota</taxon>
        <taxon>Pezizomycotina</taxon>
        <taxon>Sordariomycetes</taxon>
        <taxon>Hypocreomycetidae</taxon>
        <taxon>Glomerellales</taxon>
        <taxon>Plectosphaerellaceae</taxon>
        <taxon>Verticillium</taxon>
    </lineage>
</organism>
<gene>
    <name evidence="2" type="ORF">BN1708_014682</name>
</gene>
<protein>
    <submittedName>
        <fullName evidence="2">Uncharacterized protein</fullName>
    </submittedName>
</protein>
<dbReference type="STRING" id="100787.A0A0G4LYN2"/>
<dbReference type="AlphaFoldDB" id="A0A0G4LYN2"/>
<dbReference type="Proteomes" id="UP000044602">
    <property type="component" value="Unassembled WGS sequence"/>
</dbReference>
<evidence type="ECO:0000313" key="2">
    <source>
        <dbReference type="EMBL" id="CRK27156.1"/>
    </source>
</evidence>
<dbReference type="EMBL" id="CVQH01020308">
    <property type="protein sequence ID" value="CRK27156.1"/>
    <property type="molecule type" value="Genomic_DNA"/>
</dbReference>
<feature type="compositionally biased region" description="Low complexity" evidence="1">
    <location>
        <begin position="50"/>
        <end position="59"/>
    </location>
</feature>
<accession>A0A0G4LYN2</accession>
<feature type="region of interest" description="Disordered" evidence="1">
    <location>
        <begin position="50"/>
        <end position="87"/>
    </location>
</feature>
<keyword evidence="3" id="KW-1185">Reference proteome</keyword>